<gene>
    <name evidence="1" type="ORF">M1L60_13115</name>
</gene>
<evidence type="ECO:0000313" key="2">
    <source>
        <dbReference type="Proteomes" id="UP001523369"/>
    </source>
</evidence>
<name>A0ABT1DL16_9ACTN</name>
<evidence type="ECO:0008006" key="3">
    <source>
        <dbReference type="Google" id="ProtNLM"/>
    </source>
</evidence>
<evidence type="ECO:0000313" key="1">
    <source>
        <dbReference type="EMBL" id="MCO8271533.1"/>
    </source>
</evidence>
<comment type="caution">
    <text evidence="1">The sequence shown here is derived from an EMBL/GenBank/DDBJ whole genome shotgun (WGS) entry which is preliminary data.</text>
</comment>
<dbReference type="Proteomes" id="UP001523369">
    <property type="component" value="Unassembled WGS sequence"/>
</dbReference>
<accession>A0ABT1DL16</accession>
<dbReference type="RefSeq" id="WP_253237658.1">
    <property type="nucleotide sequence ID" value="NZ_JAMYJR010000013.1"/>
</dbReference>
<keyword evidence="2" id="KW-1185">Reference proteome</keyword>
<protein>
    <recommendedName>
        <fullName evidence="3">Carboxymuconolactone decarboxylase-like domain-containing protein</fullName>
    </recommendedName>
</protein>
<proteinExistence type="predicted"/>
<dbReference type="EMBL" id="JAMYJR010000013">
    <property type="protein sequence ID" value="MCO8271533.1"/>
    <property type="molecule type" value="Genomic_DNA"/>
</dbReference>
<reference evidence="1 2" key="1">
    <citation type="submission" date="2022-06" db="EMBL/GenBank/DDBJ databases">
        <title>New Species of the Genus Actinoplanes, ActinopZanes ferrugineus.</title>
        <authorList>
            <person name="Ding P."/>
        </authorList>
    </citation>
    <scope>NUCLEOTIDE SEQUENCE [LARGE SCALE GENOMIC DNA]</scope>
    <source>
        <strain evidence="1 2">TRM88003</strain>
    </source>
</reference>
<organism evidence="1 2">
    <name type="scientific">Paractinoplanes aksuensis</name>
    <dbReference type="NCBI Taxonomy" id="2939490"/>
    <lineage>
        <taxon>Bacteria</taxon>
        <taxon>Bacillati</taxon>
        <taxon>Actinomycetota</taxon>
        <taxon>Actinomycetes</taxon>
        <taxon>Micromonosporales</taxon>
        <taxon>Micromonosporaceae</taxon>
        <taxon>Paractinoplanes</taxon>
    </lineage>
</organism>
<sequence>MTFDLTSYDQPEHVNCLTARDVAQHADLWVLANLANSRKVAAHLLQTATDLMTASQTLMNIFLLDGYDPSRETQTGLTEAQRLIVLTLASACAHNAALFVKEAHRRRIRRAAPGWDPITTPITA</sequence>